<dbReference type="Pfam" id="PF12974">
    <property type="entry name" value="Phosphonate-bd"/>
    <property type="match status" value="1"/>
</dbReference>
<feature type="chain" id="PRO_5015597471" evidence="3">
    <location>
        <begin position="24"/>
        <end position="288"/>
    </location>
</feature>
<dbReference type="CDD" id="cd13572">
    <property type="entry name" value="PBP2_PnhD_2"/>
    <property type="match status" value="1"/>
</dbReference>
<dbReference type="OrthoDB" id="225238at2"/>
<organism evidence="4 5">
    <name type="scientific">Vreelandella songnenensis</name>
    <dbReference type="NCBI Taxonomy" id="1176243"/>
    <lineage>
        <taxon>Bacteria</taxon>
        <taxon>Pseudomonadati</taxon>
        <taxon>Pseudomonadota</taxon>
        <taxon>Gammaproteobacteria</taxon>
        <taxon>Oceanospirillales</taxon>
        <taxon>Halomonadaceae</taxon>
        <taxon>Vreelandella</taxon>
    </lineage>
</organism>
<accession>A0A2T0V2C9</accession>
<proteinExistence type="inferred from homology"/>
<dbReference type="InterPro" id="IPR005770">
    <property type="entry name" value="PhnD"/>
</dbReference>
<comment type="similarity">
    <text evidence="1">Belongs to the phosphate/phosphite/phosphonate binding protein family.</text>
</comment>
<dbReference type="SUPFAM" id="SSF53850">
    <property type="entry name" value="Periplasmic binding protein-like II"/>
    <property type="match status" value="1"/>
</dbReference>
<dbReference type="PANTHER" id="PTHR35841">
    <property type="entry name" value="PHOSPHONATES-BINDING PERIPLASMIC PROTEIN"/>
    <property type="match status" value="1"/>
</dbReference>
<dbReference type="RefSeq" id="WP_106375188.1">
    <property type="nucleotide sequence ID" value="NZ_PVTK01000006.1"/>
</dbReference>
<dbReference type="GO" id="GO:0055085">
    <property type="term" value="P:transmembrane transport"/>
    <property type="evidence" value="ECO:0007669"/>
    <property type="project" value="InterPro"/>
</dbReference>
<evidence type="ECO:0000256" key="2">
    <source>
        <dbReference type="ARBA" id="ARBA00022729"/>
    </source>
</evidence>
<sequence>MLRQPLLARAAVLLALVSPLAAADTLVFTAIPDEDETRLQERFQAVADYLADELAVDVRFIPVTSYAASVTAFRNNQVQLAWFGGLTGVQARELVPGSQAIAQGVEDPEYKSYFIANQATGIAPVESDTAPEALKGLTFTFGSQSSTSGRLMPEYFLTRDLGASPNELFERVGYSGNHSRTVSLVQSGAYQAGVLSYTAWENEVDQGNVDPEQVQIVWESPTYPDYHWTVRGDVDERFGEGFTERLQQALLDMDDPALLASFPRSGFIPATNEDFQPIHDVAVSLDLL</sequence>
<dbReference type="GO" id="GO:0043190">
    <property type="term" value="C:ATP-binding cassette (ABC) transporter complex"/>
    <property type="evidence" value="ECO:0007669"/>
    <property type="project" value="InterPro"/>
</dbReference>
<dbReference type="EMBL" id="PVTK01000006">
    <property type="protein sequence ID" value="PRY64218.1"/>
    <property type="molecule type" value="Genomic_DNA"/>
</dbReference>
<dbReference type="Gene3D" id="3.40.190.10">
    <property type="entry name" value="Periplasmic binding protein-like II"/>
    <property type="match status" value="2"/>
</dbReference>
<gene>
    <name evidence="4" type="ORF">B0H98_106130</name>
</gene>
<evidence type="ECO:0000256" key="1">
    <source>
        <dbReference type="ARBA" id="ARBA00007162"/>
    </source>
</evidence>
<feature type="signal peptide" evidence="3">
    <location>
        <begin position="1"/>
        <end position="23"/>
    </location>
</feature>
<dbReference type="NCBIfam" id="TIGR04553">
    <property type="entry name" value="ABC_peri_selen"/>
    <property type="match status" value="1"/>
</dbReference>
<dbReference type="AlphaFoldDB" id="A0A2T0V2C9"/>
<dbReference type="InterPro" id="IPR030836">
    <property type="entry name" value="ABC_peri_PhnD-like"/>
</dbReference>
<keyword evidence="2 3" id="KW-0732">Signal</keyword>
<evidence type="ECO:0000313" key="5">
    <source>
        <dbReference type="Proteomes" id="UP000237647"/>
    </source>
</evidence>
<dbReference type="Proteomes" id="UP000237647">
    <property type="component" value="Unassembled WGS sequence"/>
</dbReference>
<reference evidence="4 5" key="1">
    <citation type="submission" date="2018-03" db="EMBL/GenBank/DDBJ databases">
        <title>Genomic Encyclopedia of Type Strains, Phase III (KMG-III): the genomes of soil and plant-associated and newly described type strains.</title>
        <authorList>
            <person name="Whitman W."/>
        </authorList>
    </citation>
    <scope>NUCLEOTIDE SEQUENCE [LARGE SCALE GENOMIC DNA]</scope>
    <source>
        <strain evidence="4 5">CGMCC 1.12152</strain>
    </source>
</reference>
<dbReference type="NCBIfam" id="TIGR01098">
    <property type="entry name" value="3A0109s03R"/>
    <property type="match status" value="1"/>
</dbReference>
<evidence type="ECO:0000256" key="3">
    <source>
        <dbReference type="SAM" id="SignalP"/>
    </source>
</evidence>
<comment type="caution">
    <text evidence="4">The sequence shown here is derived from an EMBL/GenBank/DDBJ whole genome shotgun (WGS) entry which is preliminary data.</text>
</comment>
<protein>
    <submittedName>
        <fullName evidence="4">Phosphonate transport system substrate-binding protein</fullName>
    </submittedName>
</protein>
<dbReference type="PANTHER" id="PTHR35841:SF1">
    <property type="entry name" value="PHOSPHONATES-BINDING PERIPLASMIC PROTEIN"/>
    <property type="match status" value="1"/>
</dbReference>
<name>A0A2T0V2C9_9GAMM</name>
<keyword evidence="5" id="KW-1185">Reference proteome</keyword>
<evidence type="ECO:0000313" key="4">
    <source>
        <dbReference type="EMBL" id="PRY64218.1"/>
    </source>
</evidence>